<dbReference type="EMBL" id="CP030139">
    <property type="protein sequence ID" value="WVS92518.1"/>
    <property type="molecule type" value="Genomic_DNA"/>
</dbReference>
<keyword evidence="1 8" id="KW-0963">Cytoplasm</keyword>
<proteinExistence type="inferred from homology"/>
<keyword evidence="5 8" id="KW-0460">Magnesium</keyword>
<dbReference type="RefSeq" id="WP_370538820.1">
    <property type="nucleotide sequence ID" value="NZ_CP030139.2"/>
</dbReference>
<feature type="binding site" evidence="8">
    <location>
        <position position="99"/>
    </location>
    <ligand>
        <name>GTP</name>
        <dbReference type="ChEBI" id="CHEBI:37565"/>
    </ligand>
</feature>
<comment type="similarity">
    <text evidence="8">Belongs to the MobA family.</text>
</comment>
<dbReference type="GO" id="GO:0005737">
    <property type="term" value="C:cytoplasm"/>
    <property type="evidence" value="ECO:0007669"/>
    <property type="project" value="UniProtKB-SubCell"/>
</dbReference>
<reference evidence="10 11" key="1">
    <citation type="journal article" date="2018" name="Sci. Rep.">
        <title>Genome Features and Biochemical Characteristics of a Robust, Fast Growing and Naturally Transformable Cyanobacterium Synechococcus elongatus PCC 11801 Isolated from India.</title>
        <authorList>
            <person name="Jaiswal D."/>
            <person name="Sengupta A."/>
            <person name="Sohoni S."/>
            <person name="Sengupta S."/>
            <person name="Phadnavis A.G."/>
            <person name="Pakrasi H.B."/>
            <person name="Wangikar P.P."/>
        </authorList>
    </citation>
    <scope>NUCLEOTIDE SEQUENCE [LARGE SCALE GENOMIC DNA]</scope>
    <source>
        <strain evidence="10 11">PCC 11801</strain>
    </source>
</reference>
<dbReference type="InterPro" id="IPR025877">
    <property type="entry name" value="MobA-like_NTP_Trfase"/>
</dbReference>
<dbReference type="GO" id="GO:0061603">
    <property type="term" value="F:molybdenum cofactor guanylyltransferase activity"/>
    <property type="evidence" value="ECO:0007669"/>
    <property type="project" value="UniProtKB-EC"/>
</dbReference>
<comment type="function">
    <text evidence="8">Transfers a GMP moiety from GTP to Mo-molybdopterin (Mo-MPT) cofactor (Moco or molybdenum cofactor) to form Mo-molybdopterin guanine dinucleotide (Mo-MGD) cofactor.</text>
</comment>
<keyword evidence="3 8" id="KW-0479">Metal-binding</keyword>
<comment type="catalytic activity">
    <reaction evidence="8">
        <text>Mo-molybdopterin + GTP + H(+) = Mo-molybdopterin guanine dinucleotide + diphosphate</text>
        <dbReference type="Rhea" id="RHEA:34243"/>
        <dbReference type="ChEBI" id="CHEBI:15378"/>
        <dbReference type="ChEBI" id="CHEBI:33019"/>
        <dbReference type="ChEBI" id="CHEBI:37565"/>
        <dbReference type="ChEBI" id="CHEBI:71302"/>
        <dbReference type="ChEBI" id="CHEBI:71310"/>
        <dbReference type="EC" id="2.7.7.77"/>
    </reaction>
</comment>
<dbReference type="GO" id="GO:0046872">
    <property type="term" value="F:metal ion binding"/>
    <property type="evidence" value="ECO:0007669"/>
    <property type="project" value="UniProtKB-KW"/>
</dbReference>
<keyword evidence="2 8" id="KW-0808">Transferase</keyword>
<evidence type="ECO:0000256" key="8">
    <source>
        <dbReference type="HAMAP-Rule" id="MF_00316"/>
    </source>
</evidence>
<name>A0AAQ3R8W9_SYNEL</name>
<sequence length="194" mass="21270">MDCAALILAGGASRRMGQDKALLELDGEPLIARTSRVAAAICDSVWLCSPQPDRYLPWLPQTVQCLTEPQPSGPQGPLTALAGALPQIKADWVLLLACDLPRLAIAPLQAWRQQVEQLPEDCLAAIARTEQGWEPLVGFYRPAIAITISPWLAQGRRDFQGWLNSIAVAELALGDRDWLTNCNTPEEWKALQHS</sequence>
<protein>
    <recommendedName>
        <fullName evidence="8">Probable molybdenum cofactor guanylyltransferase</fullName>
        <shortName evidence="8">MoCo guanylyltransferase</shortName>
        <ecNumber evidence="8">2.7.7.77</ecNumber>
    </recommendedName>
    <alternativeName>
        <fullName evidence="8">GTP:molybdopterin guanylyltransferase</fullName>
    </alternativeName>
    <alternativeName>
        <fullName evidence="8">Mo-MPT guanylyltransferase</fullName>
    </alternativeName>
    <alternativeName>
        <fullName evidence="8">Molybdopterin guanylyltransferase</fullName>
    </alternativeName>
    <alternativeName>
        <fullName evidence="8">Molybdopterin-guanine dinucleotide synthase</fullName>
        <shortName evidence="8">MGD synthase</shortName>
    </alternativeName>
</protein>
<feature type="binding site" evidence="8">
    <location>
        <begin position="8"/>
        <end position="10"/>
    </location>
    <ligand>
        <name>GTP</name>
        <dbReference type="ChEBI" id="CHEBI:37565"/>
    </ligand>
</feature>
<keyword evidence="10" id="KW-0548">Nucleotidyltransferase</keyword>
<dbReference type="Pfam" id="PF12804">
    <property type="entry name" value="NTP_transf_3"/>
    <property type="match status" value="1"/>
</dbReference>
<evidence type="ECO:0000256" key="3">
    <source>
        <dbReference type="ARBA" id="ARBA00022723"/>
    </source>
</evidence>
<comment type="subcellular location">
    <subcellularLocation>
        <location evidence="8">Cytoplasm</location>
    </subcellularLocation>
</comment>
<dbReference type="SUPFAM" id="SSF53448">
    <property type="entry name" value="Nucleotide-diphospho-sugar transferases"/>
    <property type="match status" value="1"/>
</dbReference>
<evidence type="ECO:0000256" key="5">
    <source>
        <dbReference type="ARBA" id="ARBA00022842"/>
    </source>
</evidence>
<keyword evidence="6 8" id="KW-0342">GTP-binding</keyword>
<dbReference type="InterPro" id="IPR013482">
    <property type="entry name" value="Molybde_CF_guanTrfase"/>
</dbReference>
<dbReference type="CDD" id="cd02503">
    <property type="entry name" value="MobA"/>
    <property type="match status" value="1"/>
</dbReference>
<evidence type="ECO:0000313" key="11">
    <source>
        <dbReference type="Proteomes" id="UP000267249"/>
    </source>
</evidence>
<dbReference type="InterPro" id="IPR029044">
    <property type="entry name" value="Nucleotide-diphossugar_trans"/>
</dbReference>
<evidence type="ECO:0000256" key="4">
    <source>
        <dbReference type="ARBA" id="ARBA00022741"/>
    </source>
</evidence>
<feature type="binding site" evidence="8">
    <location>
        <position position="20"/>
    </location>
    <ligand>
        <name>GTP</name>
        <dbReference type="ChEBI" id="CHEBI:37565"/>
    </ligand>
</feature>
<evidence type="ECO:0000256" key="1">
    <source>
        <dbReference type="ARBA" id="ARBA00022490"/>
    </source>
</evidence>
<dbReference type="GO" id="GO:0006777">
    <property type="term" value="P:Mo-molybdopterin cofactor biosynthetic process"/>
    <property type="evidence" value="ECO:0007669"/>
    <property type="project" value="UniProtKB-KW"/>
</dbReference>
<dbReference type="Proteomes" id="UP000267249">
    <property type="component" value="Chromosome"/>
</dbReference>
<comment type="domain">
    <text evidence="8">The N-terminal domain determines nucleotide recognition and specific binding, while the C-terminal domain determines the specific binding to the target protein.</text>
</comment>
<dbReference type="HAMAP" id="MF_00316">
    <property type="entry name" value="MobA"/>
    <property type="match status" value="1"/>
</dbReference>
<dbReference type="EC" id="2.7.7.77" evidence="8"/>
<gene>
    <name evidence="8" type="primary">mobA</name>
    <name evidence="10" type="ORF">DOP62_12190</name>
</gene>
<keyword evidence="7 8" id="KW-0501">Molybdenum cofactor biosynthesis</keyword>
<dbReference type="NCBIfam" id="NF002741">
    <property type="entry name" value="PRK02726.1"/>
    <property type="match status" value="1"/>
</dbReference>
<accession>A0AAQ3R8W9</accession>
<evidence type="ECO:0000256" key="6">
    <source>
        <dbReference type="ARBA" id="ARBA00023134"/>
    </source>
</evidence>
<dbReference type="GO" id="GO:0005525">
    <property type="term" value="F:GTP binding"/>
    <property type="evidence" value="ECO:0007669"/>
    <property type="project" value="UniProtKB-UniRule"/>
</dbReference>
<comment type="cofactor">
    <cofactor evidence="8">
        <name>Mg(2+)</name>
        <dbReference type="ChEBI" id="CHEBI:18420"/>
    </cofactor>
</comment>
<dbReference type="AlphaFoldDB" id="A0AAQ3R8W9"/>
<organism evidence="10 11">
    <name type="scientific">Synechococcus elongatus PCC 11801</name>
    <dbReference type="NCBI Taxonomy" id="2219813"/>
    <lineage>
        <taxon>Bacteria</taxon>
        <taxon>Bacillati</taxon>
        <taxon>Cyanobacteriota</taxon>
        <taxon>Cyanophyceae</taxon>
        <taxon>Synechococcales</taxon>
        <taxon>Synechococcaceae</taxon>
        <taxon>Synechococcus</taxon>
    </lineage>
</organism>
<feature type="domain" description="MobA-like NTP transferase" evidence="9">
    <location>
        <begin position="5"/>
        <end position="159"/>
    </location>
</feature>
<evidence type="ECO:0000256" key="2">
    <source>
        <dbReference type="ARBA" id="ARBA00022679"/>
    </source>
</evidence>
<feature type="binding site" evidence="8">
    <location>
        <position position="99"/>
    </location>
    <ligand>
        <name>Mg(2+)</name>
        <dbReference type="ChEBI" id="CHEBI:18420"/>
    </ligand>
</feature>
<evidence type="ECO:0000313" key="10">
    <source>
        <dbReference type="EMBL" id="WVS92518.1"/>
    </source>
</evidence>
<evidence type="ECO:0000259" key="9">
    <source>
        <dbReference type="Pfam" id="PF12804"/>
    </source>
</evidence>
<dbReference type="PANTHER" id="PTHR19136">
    <property type="entry name" value="MOLYBDENUM COFACTOR GUANYLYLTRANSFERASE"/>
    <property type="match status" value="1"/>
</dbReference>
<comment type="caution">
    <text evidence="8">Lacks conserved residue(s) required for the propagation of feature annotation.</text>
</comment>
<evidence type="ECO:0000256" key="7">
    <source>
        <dbReference type="ARBA" id="ARBA00023150"/>
    </source>
</evidence>
<dbReference type="PANTHER" id="PTHR19136:SF81">
    <property type="entry name" value="MOLYBDENUM COFACTOR GUANYLYLTRANSFERASE"/>
    <property type="match status" value="1"/>
</dbReference>
<keyword evidence="4 8" id="KW-0547">Nucleotide-binding</keyword>
<dbReference type="Gene3D" id="3.90.550.10">
    <property type="entry name" value="Spore Coat Polysaccharide Biosynthesis Protein SpsA, Chain A"/>
    <property type="match status" value="1"/>
</dbReference>